<evidence type="ECO:0000313" key="4">
    <source>
        <dbReference type="EMBL" id="TWD74868.1"/>
    </source>
</evidence>
<feature type="domain" description="Peptidase C39-like" evidence="3">
    <location>
        <begin position="112"/>
        <end position="243"/>
    </location>
</feature>
<accession>A0A561B7Y0</accession>
<reference evidence="4 5" key="1">
    <citation type="submission" date="2019-06" db="EMBL/GenBank/DDBJ databases">
        <title>Sequencing the genomes of 1000 actinobacteria strains.</title>
        <authorList>
            <person name="Klenk H.-P."/>
        </authorList>
    </citation>
    <scope>NUCLEOTIDE SEQUENCE [LARGE SCALE GENOMIC DNA]</scope>
    <source>
        <strain evidence="4 5">DSM 24683</strain>
    </source>
</reference>
<evidence type="ECO:0000313" key="5">
    <source>
        <dbReference type="Proteomes" id="UP000318380"/>
    </source>
</evidence>
<feature type="signal peptide" evidence="2">
    <location>
        <begin position="1"/>
        <end position="30"/>
    </location>
</feature>
<dbReference type="PANTHER" id="PTHR44103:SF1">
    <property type="entry name" value="PROPROTEIN CONVERTASE P"/>
    <property type="match status" value="1"/>
</dbReference>
<dbReference type="AlphaFoldDB" id="A0A561B7Y0"/>
<dbReference type="PANTHER" id="PTHR44103">
    <property type="entry name" value="PROPROTEIN CONVERTASE P"/>
    <property type="match status" value="1"/>
</dbReference>
<organism evidence="4 5">
    <name type="scientific">Kribbella amoyensis</name>
    <dbReference type="NCBI Taxonomy" id="996641"/>
    <lineage>
        <taxon>Bacteria</taxon>
        <taxon>Bacillati</taxon>
        <taxon>Actinomycetota</taxon>
        <taxon>Actinomycetes</taxon>
        <taxon>Propionibacteriales</taxon>
        <taxon>Kribbellaceae</taxon>
        <taxon>Kribbella</taxon>
    </lineage>
</organism>
<dbReference type="Pfam" id="PF13517">
    <property type="entry name" value="FG-GAP_3"/>
    <property type="match status" value="2"/>
</dbReference>
<dbReference type="InterPro" id="IPR028994">
    <property type="entry name" value="Integrin_alpha_N"/>
</dbReference>
<feature type="chain" id="PRO_5022167091" evidence="2">
    <location>
        <begin position="31"/>
        <end position="530"/>
    </location>
</feature>
<dbReference type="Gene3D" id="2.130.10.130">
    <property type="entry name" value="Integrin alpha, N-terminal"/>
    <property type="match status" value="1"/>
</dbReference>
<dbReference type="Proteomes" id="UP000318380">
    <property type="component" value="Unassembled WGS sequence"/>
</dbReference>
<dbReference type="EMBL" id="VIVK01000002">
    <property type="protein sequence ID" value="TWD74868.1"/>
    <property type="molecule type" value="Genomic_DNA"/>
</dbReference>
<proteinExistence type="predicted"/>
<dbReference type="SUPFAM" id="SSF69318">
    <property type="entry name" value="Integrin alpha N-terminal domain"/>
    <property type="match status" value="1"/>
</dbReference>
<keyword evidence="1 2" id="KW-0732">Signal</keyword>
<name>A0A561B7Y0_9ACTN</name>
<dbReference type="OrthoDB" id="99430at2"/>
<dbReference type="InterPro" id="IPR039564">
    <property type="entry name" value="Peptidase_C39-like"/>
</dbReference>
<sequence length="530" mass="54305">MKLRQQWKLGAAVVVSLGLVVGGVAHMATADTGAPASAEQLPPATGSVPLSAAEAAAFAPSSPSGVTRPAGATTAAEVTAADGTPGAAPRPKSAAAVARAVAAAPATGKLSIKGVYQSTNYFCVPASSSISLGTYGVTVSQQTLAKEMGTTTDGTYSRTSLPVMNKYVNPLAYSVWNADTTGNATNLLNWAAYDIGTLQKAPTIGVWMEKLPWNKGMSGHFGHAILIYGYDLTKKTLTVWDPWKPSGGTHTLSAAALNATMQSYGLAYVAGHSDADLANAGDLSGDKLADLIAVHRPTGDLYRYTNNGNGAFEGGSSAVKIGTSWNGMSELTGVGDLTGDGQADVAAIEKSTGKLWLYKGPGLAGSSRILIGTGGWTGMRDLINVGNITGDAHADLVAIEKSTGKLWVYPGKANGLGTRKQLGTSWTRMTKLAAVGDLSRDGKPDFVAVDSSTGKLWLYKGPTFPGGTGRVEIGTGGWNGMRSLTGVGDLTGDGIPDLMTVANTGGDVYLYPGKANGLGTRIKRGGGWNG</sequence>
<dbReference type="Gene3D" id="3.90.70.10">
    <property type="entry name" value="Cysteine proteinases"/>
    <property type="match status" value="1"/>
</dbReference>
<protein>
    <submittedName>
        <fullName evidence="4">VCBS repeat protein</fullName>
    </submittedName>
</protein>
<comment type="caution">
    <text evidence="4">The sequence shown here is derived from an EMBL/GenBank/DDBJ whole genome shotgun (WGS) entry which is preliminary data.</text>
</comment>
<gene>
    <name evidence="4" type="ORF">FB561_6303</name>
</gene>
<evidence type="ECO:0000256" key="2">
    <source>
        <dbReference type="SAM" id="SignalP"/>
    </source>
</evidence>
<dbReference type="RefSeq" id="WP_145813640.1">
    <property type="nucleotide sequence ID" value="NZ_VIVK01000002.1"/>
</dbReference>
<dbReference type="Pfam" id="PF13529">
    <property type="entry name" value="Peptidase_C39_2"/>
    <property type="match status" value="1"/>
</dbReference>
<evidence type="ECO:0000256" key="1">
    <source>
        <dbReference type="ARBA" id="ARBA00022729"/>
    </source>
</evidence>
<keyword evidence="5" id="KW-1185">Reference proteome</keyword>
<evidence type="ECO:0000259" key="3">
    <source>
        <dbReference type="Pfam" id="PF13529"/>
    </source>
</evidence>
<dbReference type="InterPro" id="IPR013517">
    <property type="entry name" value="FG-GAP"/>
</dbReference>